<dbReference type="NCBIfam" id="TIGR01764">
    <property type="entry name" value="excise"/>
    <property type="match status" value="1"/>
</dbReference>
<organism evidence="2 3">
    <name type="scientific">Streptomyces pluripotens</name>
    <dbReference type="NCBI Taxonomy" id="1355015"/>
    <lineage>
        <taxon>Bacteria</taxon>
        <taxon>Bacillati</taxon>
        <taxon>Actinomycetota</taxon>
        <taxon>Actinomycetes</taxon>
        <taxon>Kitasatosporales</taxon>
        <taxon>Streptomycetaceae</taxon>
        <taxon>Streptomyces</taxon>
    </lineage>
</organism>
<dbReference type="STRING" id="1355015.LK06_019350"/>
<proteinExistence type="predicted"/>
<dbReference type="InterPro" id="IPR010093">
    <property type="entry name" value="SinI_DNA-bd"/>
</dbReference>
<name>A0A221P8G3_9ACTN</name>
<reference evidence="2 3" key="1">
    <citation type="submission" date="2017-07" db="EMBL/GenBank/DDBJ databases">
        <title>Genome sequence of Streptomyces pluripotens MUSC 137T.</title>
        <authorList>
            <person name="Ser H.-L."/>
            <person name="Lee L.-H."/>
        </authorList>
    </citation>
    <scope>NUCLEOTIDE SEQUENCE [LARGE SCALE GENOMIC DNA]</scope>
    <source>
        <strain evidence="2 3">MUSC 137</strain>
    </source>
</reference>
<evidence type="ECO:0000313" key="3">
    <source>
        <dbReference type="Proteomes" id="UP000031501"/>
    </source>
</evidence>
<dbReference type="GO" id="GO:0003677">
    <property type="term" value="F:DNA binding"/>
    <property type="evidence" value="ECO:0007669"/>
    <property type="project" value="UniProtKB-KW"/>
</dbReference>
<dbReference type="EMBL" id="CP022433">
    <property type="protein sequence ID" value="ASN28559.1"/>
    <property type="molecule type" value="Genomic_DNA"/>
</dbReference>
<evidence type="ECO:0000313" key="2">
    <source>
        <dbReference type="EMBL" id="ASN28559.1"/>
    </source>
</evidence>
<evidence type="ECO:0000259" key="1">
    <source>
        <dbReference type="Pfam" id="PF12728"/>
    </source>
</evidence>
<dbReference type="RefSeq" id="WP_052319126.1">
    <property type="nucleotide sequence ID" value="NZ_CP021080.1"/>
</dbReference>
<sequence length="75" mass="8637">MTEDLTKIYFRTASDAADDLLTVAEACAELRVSKWTLYQFIHSRQLASIKIRSRRLIPRSAIRELIEKLKLEATA</sequence>
<dbReference type="KEGG" id="splu:LK06_019350"/>
<gene>
    <name evidence="2" type="ORF">LK07_20515</name>
</gene>
<accession>A0A221P8G3</accession>
<protein>
    <submittedName>
        <fullName evidence="2">DNA-binding protein</fullName>
    </submittedName>
</protein>
<dbReference type="Pfam" id="PF12728">
    <property type="entry name" value="HTH_17"/>
    <property type="match status" value="1"/>
</dbReference>
<keyword evidence="2" id="KW-0238">DNA-binding</keyword>
<feature type="domain" description="Helix-turn-helix" evidence="1">
    <location>
        <begin position="20"/>
        <end position="68"/>
    </location>
</feature>
<dbReference type="AlphaFoldDB" id="A0A221P8G3"/>
<dbReference type="Proteomes" id="UP000031501">
    <property type="component" value="Chromosome"/>
</dbReference>
<dbReference type="InterPro" id="IPR041657">
    <property type="entry name" value="HTH_17"/>
</dbReference>
<dbReference type="OrthoDB" id="9806039at2"/>
<keyword evidence="3" id="KW-1185">Reference proteome</keyword>